<keyword evidence="7" id="KW-1003">Cell membrane</keyword>
<dbReference type="GO" id="GO:0005516">
    <property type="term" value="F:calmodulin binding"/>
    <property type="evidence" value="ECO:0007669"/>
    <property type="project" value="UniProtKB-KW"/>
</dbReference>
<dbReference type="InterPro" id="IPR045583">
    <property type="entry name" value="KPBA/B_C"/>
</dbReference>
<feature type="domain" description="GH15-like" evidence="8">
    <location>
        <begin position="12"/>
        <end position="927"/>
    </location>
</feature>
<protein>
    <recommendedName>
        <fullName evidence="7">Phosphorylase b kinase regulatory subunit</fullName>
    </recommendedName>
</protein>
<feature type="domain" description="Phosphorylase b kinase regulatory subunit alpha/beta C-terminal" evidence="9">
    <location>
        <begin position="1019"/>
        <end position="1178"/>
    </location>
</feature>
<dbReference type="FunCoup" id="H3D2V8">
    <property type="interactions" value="661"/>
</dbReference>
<evidence type="ECO:0000256" key="3">
    <source>
        <dbReference type="ARBA" id="ARBA00007128"/>
    </source>
</evidence>
<dbReference type="InterPro" id="IPR008734">
    <property type="entry name" value="PHK_A/B_su"/>
</dbReference>
<evidence type="ECO:0000259" key="8">
    <source>
        <dbReference type="Pfam" id="PF00723"/>
    </source>
</evidence>
<keyword evidence="5 7" id="KW-0112">Calmodulin-binding</keyword>
<keyword evidence="6 7" id="KW-0119">Carbohydrate metabolism</keyword>
<dbReference type="GeneTree" id="ENSGT00950000183118"/>
<dbReference type="GO" id="GO:0005977">
    <property type="term" value="P:glycogen metabolic process"/>
    <property type="evidence" value="ECO:0007669"/>
    <property type="project" value="UniProtKB-UniPathway"/>
</dbReference>
<name>H3D2V8_TETNG</name>
<dbReference type="Pfam" id="PF19292">
    <property type="entry name" value="KPBB_C"/>
    <property type="match status" value="1"/>
</dbReference>
<dbReference type="PANTHER" id="PTHR10749">
    <property type="entry name" value="PHOSPHORYLASE B KINASE REGULATORY SUBUNIT"/>
    <property type="match status" value="1"/>
</dbReference>
<accession>H3D2V8</accession>
<dbReference type="GO" id="GO:0005964">
    <property type="term" value="C:phosphorylase kinase complex"/>
    <property type="evidence" value="ECO:0007669"/>
    <property type="project" value="TreeGrafter"/>
</dbReference>
<sequence length="1191" mass="135376">TSSQLTEGVILSVCLYLVKTTILNYQSPTTGLFPVKTCSTCKEAKVRDSLYCAASAWALAMAYRKKKRRIDDDMGRNHELEHSAVKCMRGILYCYMRQADTVEQFKQDPSPTKCLHSVFNVDTGDEVHAYKDYHHLQIDAVSLFLLYLVEMICSGLQIIYNTDEKEFVKAVPKYILYVWKQTDHTGGMLTPGTFTSNISRIMVSSVGLAKAALEAINGFNLFGNQGCSWSVIFVDLDAHNRNRQTLSSLLPRESRSHNTDAALLPTISYPAFAVDDDALYSQTLDKIVRKLRGKYGFKRFLRDGYRTTNEDKNRRYYKPAEMKLFDGIECEFPIFFIYMMIDEGVFRGNKAQVKEYQDLLEPIIFQSYEGHAIIPKYYYVPADFVEAEQSKHGSQKRFPSNSGHDGNIFLWGQALYNLAKLLGWENYLGAQEANPLNKEQFKGPIENDVMIHVALIAESQRLQVFLNTYGIQTQTPQQVEPIQIWPQKELVKAYRFLAVNKKLGLSGRPERPVGCIGTCKIYRILGKTVVCYPIVFDLSDFYLSQDVMLLIDDIKNALQFIKQCWKMQGRPLFLVLIREDNIKGSRFNPVLDMLASFKKGNVGGVKVHVDRLQDQYNTSKHSMRFVNEGIYNHTGGNPTPYTLWANIGSTGSNWFNSICCFCIFAETISEIDRYLFRLYKRVTLQNFPSETASCHSAHIYLDIWSSRGAAGLPACQRGRLRIPEFKSFEELELPKHSKVKRQMSTPNASDLEQQPEISEEEWLHKPTQEIIQKFHDCACLASQAQLAGILLRREGPQFLSFLSSAIPETMKDELERIYRRAGSRKLWLAVRQAAVVLEKFASSIAPHITTILVHGKQVTLGLFGQQEEVISNPLSPGVIQGIIYSKCSAQGAEREAVLQQELVIHIGWIISNNPELFSGMLKIRVGWIVQAMKHELKIRAGDMPPQDIHQLSPSDIKQLLLDVLQPQHTGRCSRHGSFRALVWGRHTLSASTSTYFPTEMIKADLISSDLITNSDCSLELTSCRHTASNTFGTSGRRSWLNRRQIDGSLNRTPLGFYDRVWQILERTSNGIVVAGTHLPQQPTLSDMTMYEMNFSLLVEDTLKNIVLPEYRQVIVELLMVVSIVLERNPELEFSDKVDLDGLVKEAFNDFQRDRSRFEGIEKQVARDVMEAFYNTPPTGKRGTSSYLTKAV</sequence>
<evidence type="ECO:0000256" key="6">
    <source>
        <dbReference type="ARBA" id="ARBA00023277"/>
    </source>
</evidence>
<dbReference type="STRING" id="99883.ENSTNIP00000014846"/>
<evidence type="ECO:0000259" key="9">
    <source>
        <dbReference type="Pfam" id="PF19292"/>
    </source>
</evidence>
<dbReference type="GO" id="GO:0005886">
    <property type="term" value="C:plasma membrane"/>
    <property type="evidence" value="ECO:0007669"/>
    <property type="project" value="UniProtKB-SubCell"/>
</dbReference>
<dbReference type="InParanoid" id="H3D2V8"/>
<reference evidence="11" key="1">
    <citation type="journal article" date="2004" name="Nature">
        <title>Genome duplication in the teleost fish Tetraodon nigroviridis reveals the early vertebrate proto-karyotype.</title>
        <authorList>
            <person name="Jaillon O."/>
            <person name="Aury J.-M."/>
            <person name="Brunet F."/>
            <person name="Petit J.-L."/>
            <person name="Stange-Thomann N."/>
            <person name="Mauceli E."/>
            <person name="Bouneau L."/>
            <person name="Fischer C."/>
            <person name="Ozouf-Costaz C."/>
            <person name="Bernot A."/>
            <person name="Nicaud S."/>
            <person name="Jaffe D."/>
            <person name="Fisher S."/>
            <person name="Lutfalla G."/>
            <person name="Dossat C."/>
            <person name="Segurens B."/>
            <person name="Dasilva C."/>
            <person name="Salanoubat M."/>
            <person name="Levy M."/>
            <person name="Boudet N."/>
            <person name="Castellano S."/>
            <person name="Anthouard V."/>
            <person name="Jubin C."/>
            <person name="Castelli V."/>
            <person name="Katinka M."/>
            <person name="Vacherie B."/>
            <person name="Biemont C."/>
            <person name="Skalli Z."/>
            <person name="Cattolico L."/>
            <person name="Poulain J."/>
            <person name="De Berardinis V."/>
            <person name="Cruaud C."/>
            <person name="Duprat S."/>
            <person name="Brottier P."/>
            <person name="Coutanceau J.-P."/>
            <person name="Gouzy J."/>
            <person name="Parra G."/>
            <person name="Lardier G."/>
            <person name="Chapple C."/>
            <person name="McKernan K.J."/>
            <person name="McEwan P."/>
            <person name="Bosak S."/>
            <person name="Kellis M."/>
            <person name="Volff J.-N."/>
            <person name="Guigo R."/>
            <person name="Zody M.C."/>
            <person name="Mesirov J."/>
            <person name="Lindblad-Toh K."/>
            <person name="Birren B."/>
            <person name="Nusbaum C."/>
            <person name="Kahn D."/>
            <person name="Robinson-Rechavi M."/>
            <person name="Laudet V."/>
            <person name="Schachter V."/>
            <person name="Quetier F."/>
            <person name="Saurin W."/>
            <person name="Scarpelli C."/>
            <person name="Wincker P."/>
            <person name="Lander E.S."/>
            <person name="Weissenbach J."/>
            <person name="Roest Crollius H."/>
        </authorList>
    </citation>
    <scope>NUCLEOTIDE SEQUENCE [LARGE SCALE GENOMIC DNA]</scope>
</reference>
<keyword evidence="7" id="KW-0449">Lipoprotein</keyword>
<dbReference type="AlphaFoldDB" id="H3D2V8"/>
<evidence type="ECO:0000256" key="4">
    <source>
        <dbReference type="ARBA" id="ARBA00022600"/>
    </source>
</evidence>
<evidence type="ECO:0000256" key="2">
    <source>
        <dbReference type="ARBA" id="ARBA00005131"/>
    </source>
</evidence>
<evidence type="ECO:0000256" key="5">
    <source>
        <dbReference type="ARBA" id="ARBA00022860"/>
    </source>
</evidence>
<dbReference type="UniPathway" id="UPA00163"/>
<dbReference type="Ensembl" id="ENSTNIT00000015047.1">
    <property type="protein sequence ID" value="ENSTNIP00000014846.1"/>
    <property type="gene ID" value="ENSTNIG00000011888.1"/>
</dbReference>
<proteinExistence type="inferred from homology"/>
<dbReference type="OMA" id="CWIKQAH"/>
<keyword evidence="11" id="KW-1185">Reference proteome</keyword>
<keyword evidence="7" id="KW-0472">Membrane</keyword>
<reference evidence="10" key="3">
    <citation type="submission" date="2025-09" db="UniProtKB">
        <authorList>
            <consortium name="Ensembl"/>
        </authorList>
    </citation>
    <scope>IDENTIFICATION</scope>
</reference>
<evidence type="ECO:0000313" key="11">
    <source>
        <dbReference type="Proteomes" id="UP000007303"/>
    </source>
</evidence>
<comment type="function">
    <text evidence="7">Phosphorylase b kinase catalyzes the phosphorylation of serine in certain substrates, including troponin I.</text>
</comment>
<evidence type="ECO:0000313" key="10">
    <source>
        <dbReference type="Ensembl" id="ENSTNIP00000014846.1"/>
    </source>
</evidence>
<comment type="subcellular location">
    <subcellularLocation>
        <location evidence="1 7">Cell membrane</location>
        <topology evidence="1 7">Lipid-anchor</topology>
        <orientation evidence="1 7">Cytoplasmic side</orientation>
    </subcellularLocation>
</comment>
<dbReference type="InterPro" id="IPR008928">
    <property type="entry name" value="6-hairpin_glycosidase_sf"/>
</dbReference>
<dbReference type="Proteomes" id="UP000007303">
    <property type="component" value="Unassembled WGS sequence"/>
</dbReference>
<keyword evidence="7" id="KW-0636">Prenylation</keyword>
<keyword evidence="4 7" id="KW-0321">Glycogen metabolism</keyword>
<dbReference type="Pfam" id="PF00723">
    <property type="entry name" value="Glyco_hydro_15"/>
    <property type="match status" value="1"/>
</dbReference>
<dbReference type="PANTHER" id="PTHR10749:SF8">
    <property type="entry name" value="PHOSPHORYLASE B KINASE REGULATORY SUBUNIT BETA"/>
    <property type="match status" value="1"/>
</dbReference>
<evidence type="ECO:0000256" key="7">
    <source>
        <dbReference type="RuleBase" id="RU364123"/>
    </source>
</evidence>
<organism evidence="10 11">
    <name type="scientific">Tetraodon nigroviridis</name>
    <name type="common">Spotted green pufferfish</name>
    <name type="synonym">Chelonodon nigroviridis</name>
    <dbReference type="NCBI Taxonomy" id="99883"/>
    <lineage>
        <taxon>Eukaryota</taxon>
        <taxon>Metazoa</taxon>
        <taxon>Chordata</taxon>
        <taxon>Craniata</taxon>
        <taxon>Vertebrata</taxon>
        <taxon>Euteleostomi</taxon>
        <taxon>Actinopterygii</taxon>
        <taxon>Neopterygii</taxon>
        <taxon>Teleostei</taxon>
        <taxon>Neoteleostei</taxon>
        <taxon>Acanthomorphata</taxon>
        <taxon>Eupercaria</taxon>
        <taxon>Tetraodontiformes</taxon>
        <taxon>Tetradontoidea</taxon>
        <taxon>Tetraodontidae</taxon>
        <taxon>Tetraodon</taxon>
    </lineage>
</organism>
<dbReference type="InterPro" id="IPR011613">
    <property type="entry name" value="GH15-like"/>
</dbReference>
<reference evidence="10" key="2">
    <citation type="submission" date="2025-08" db="UniProtKB">
        <authorList>
            <consortium name="Ensembl"/>
        </authorList>
    </citation>
    <scope>IDENTIFICATION</scope>
</reference>
<evidence type="ECO:0000256" key="1">
    <source>
        <dbReference type="ARBA" id="ARBA00004342"/>
    </source>
</evidence>
<comment type="pathway">
    <text evidence="2 7">Glycan biosynthesis; glycogen metabolism.</text>
</comment>
<dbReference type="SUPFAM" id="SSF48208">
    <property type="entry name" value="Six-hairpin glycosidases"/>
    <property type="match status" value="1"/>
</dbReference>
<comment type="similarity">
    <text evidence="3 7">Belongs to the phosphorylase b kinase regulatory chain family.</text>
</comment>